<reference evidence="17" key="2">
    <citation type="submission" date="2020-09" db="EMBL/GenBank/DDBJ databases">
        <authorList>
            <person name="Sun Q."/>
            <person name="Zhou Y."/>
        </authorList>
    </citation>
    <scope>NUCLEOTIDE SEQUENCE</scope>
    <source>
        <strain evidence="17">CGMCC 1.12187</strain>
    </source>
</reference>
<reference evidence="17" key="1">
    <citation type="journal article" date="2014" name="Int. J. Syst. Evol. Microbiol.">
        <title>Complete genome sequence of Corynebacterium casei LMG S-19264T (=DSM 44701T), isolated from a smear-ripened cheese.</title>
        <authorList>
            <consortium name="US DOE Joint Genome Institute (JGI-PGF)"/>
            <person name="Walter F."/>
            <person name="Albersmeier A."/>
            <person name="Kalinowski J."/>
            <person name="Ruckert C."/>
        </authorList>
    </citation>
    <scope>NUCLEOTIDE SEQUENCE</scope>
    <source>
        <strain evidence="17">CGMCC 1.12187</strain>
    </source>
</reference>
<comment type="function">
    <text evidence="2 12">Catalyzes the synthesis of 5,6-dihydrouridine (D), a modified base found in the D-loop of most tRNAs, via the reduction of the C5-C6 double bond in target uridines.</text>
</comment>
<keyword evidence="9 12" id="KW-0560">Oxidoreductase</keyword>
<dbReference type="GO" id="GO:0050660">
    <property type="term" value="F:flavin adenine dinucleotide binding"/>
    <property type="evidence" value="ECO:0007669"/>
    <property type="project" value="InterPro"/>
</dbReference>
<feature type="region of interest" description="Disordered" evidence="15">
    <location>
        <begin position="346"/>
        <end position="369"/>
    </location>
</feature>
<dbReference type="AlphaFoldDB" id="A0A917GGF6"/>
<evidence type="ECO:0000256" key="4">
    <source>
        <dbReference type="ARBA" id="ARBA00022630"/>
    </source>
</evidence>
<dbReference type="PROSITE" id="PS01136">
    <property type="entry name" value="UPF0034"/>
    <property type="match status" value="1"/>
</dbReference>
<dbReference type="EC" id="1.3.1.-" evidence="12"/>
<keyword evidence="6 12" id="KW-0819">tRNA processing</keyword>
<dbReference type="CDD" id="cd02801">
    <property type="entry name" value="DUS_like_FMN"/>
    <property type="match status" value="1"/>
</dbReference>
<dbReference type="Gene3D" id="1.10.1200.80">
    <property type="entry name" value="Putative flavin oxidoreducatase, domain 2"/>
    <property type="match status" value="1"/>
</dbReference>
<keyword evidence="18" id="KW-1185">Reference proteome</keyword>
<dbReference type="Proteomes" id="UP000638848">
    <property type="component" value="Unassembled WGS sequence"/>
</dbReference>
<evidence type="ECO:0000256" key="11">
    <source>
        <dbReference type="ARBA" id="ARBA00048802"/>
    </source>
</evidence>
<accession>A0A917GGF6</accession>
<dbReference type="NCBIfam" id="TIGR00737">
    <property type="entry name" value="nifR3_yhdG"/>
    <property type="match status" value="1"/>
</dbReference>
<dbReference type="SUPFAM" id="SSF51395">
    <property type="entry name" value="FMN-linked oxidoreductases"/>
    <property type="match status" value="1"/>
</dbReference>
<comment type="catalytic activity">
    <reaction evidence="11">
        <text>a 5,6-dihydrouridine in tRNA + NAD(+) = a uridine in tRNA + NADH + H(+)</text>
        <dbReference type="Rhea" id="RHEA:54452"/>
        <dbReference type="Rhea" id="RHEA-COMP:13339"/>
        <dbReference type="Rhea" id="RHEA-COMP:13887"/>
        <dbReference type="ChEBI" id="CHEBI:15378"/>
        <dbReference type="ChEBI" id="CHEBI:57540"/>
        <dbReference type="ChEBI" id="CHEBI:57945"/>
        <dbReference type="ChEBI" id="CHEBI:65315"/>
        <dbReference type="ChEBI" id="CHEBI:74443"/>
    </reaction>
</comment>
<evidence type="ECO:0000256" key="5">
    <source>
        <dbReference type="ARBA" id="ARBA00022643"/>
    </source>
</evidence>
<comment type="caution">
    <text evidence="17">The sequence shown here is derived from an EMBL/GenBank/DDBJ whole genome shotgun (WGS) entry which is preliminary data.</text>
</comment>
<proteinExistence type="inferred from homology"/>
<keyword evidence="7" id="KW-0521">NADP</keyword>
<dbReference type="InterPro" id="IPR035587">
    <property type="entry name" value="DUS-like_FMN-bd"/>
</dbReference>
<dbReference type="GO" id="GO:0000049">
    <property type="term" value="F:tRNA binding"/>
    <property type="evidence" value="ECO:0007669"/>
    <property type="project" value="UniProtKB-KW"/>
</dbReference>
<evidence type="ECO:0000256" key="1">
    <source>
        <dbReference type="ARBA" id="ARBA00001917"/>
    </source>
</evidence>
<keyword evidence="4 12" id="KW-0285">Flavoprotein</keyword>
<dbReference type="Gene3D" id="3.20.20.70">
    <property type="entry name" value="Aldolase class I"/>
    <property type="match status" value="1"/>
</dbReference>
<evidence type="ECO:0000259" key="16">
    <source>
        <dbReference type="Pfam" id="PF01207"/>
    </source>
</evidence>
<comment type="similarity">
    <text evidence="12">Belongs to the dus family.</text>
</comment>
<protein>
    <recommendedName>
        <fullName evidence="12">tRNA-dihydrouridine synthase</fullName>
        <ecNumber evidence="12">1.3.1.-</ecNumber>
    </recommendedName>
</protein>
<dbReference type="InterPro" id="IPR024036">
    <property type="entry name" value="tRNA-dHydroUridine_Synthase_C"/>
</dbReference>
<evidence type="ECO:0000256" key="14">
    <source>
        <dbReference type="PIRSR" id="PIRSR006621-2"/>
    </source>
</evidence>
<sequence length="392" mass="42958">METRTENPPARLDLPPLQLGRLTIDVPVVLAPMAGVTNKAFRRLCREYGGGLYVTEMVTARALVERRPESMRIIDHDPDETPRSIQIYGVDAVNVGRAVRMVVEEDRADHIDLNFGCPVPKVTRRGGGSALPWKTDLFTAIVRTAVEEASRGDVPVTIKMRKGIDGEHLTFLEAGRIARDHGVAAVALHGRTLEQHYSGTADWDAIAQLREALPDVPVLGNGDIWSAEDAVRMVEQTGVDGVVVGRGCQGRPWLFGDLQAAFEGRSDRFRPGTADVARTIYRHAELLVEMFGDEAKGLRDIRKHVAWYFKGYPVGGELRARMAQVPDLATLRELLDELDLTLGYPGADVEGPRGRAGSPRRPHLPDGWLDSRELGDAERLGLSAAELDVSGG</sequence>
<evidence type="ECO:0000256" key="10">
    <source>
        <dbReference type="ARBA" id="ARBA00048205"/>
    </source>
</evidence>
<evidence type="ECO:0000256" key="3">
    <source>
        <dbReference type="ARBA" id="ARBA00022555"/>
    </source>
</evidence>
<evidence type="ECO:0000313" key="17">
    <source>
        <dbReference type="EMBL" id="GGG43965.1"/>
    </source>
</evidence>
<evidence type="ECO:0000256" key="12">
    <source>
        <dbReference type="PIRNR" id="PIRNR006621"/>
    </source>
</evidence>
<dbReference type="EMBL" id="BMEQ01000001">
    <property type="protein sequence ID" value="GGG43965.1"/>
    <property type="molecule type" value="Genomic_DNA"/>
</dbReference>
<evidence type="ECO:0000256" key="7">
    <source>
        <dbReference type="ARBA" id="ARBA00022857"/>
    </source>
</evidence>
<feature type="active site" description="Proton donor" evidence="13">
    <location>
        <position position="117"/>
    </location>
</feature>
<dbReference type="GO" id="GO:0017150">
    <property type="term" value="F:tRNA dihydrouridine synthase activity"/>
    <property type="evidence" value="ECO:0007669"/>
    <property type="project" value="InterPro"/>
</dbReference>
<gene>
    <name evidence="17" type="ORF">GCM10011374_02900</name>
</gene>
<evidence type="ECO:0000256" key="2">
    <source>
        <dbReference type="ARBA" id="ARBA00002790"/>
    </source>
</evidence>
<name>A0A917GGF6_9MICC</name>
<feature type="binding site" evidence="14">
    <location>
        <begin position="245"/>
        <end position="246"/>
    </location>
    <ligand>
        <name>FMN</name>
        <dbReference type="ChEBI" id="CHEBI:58210"/>
    </ligand>
</feature>
<evidence type="ECO:0000256" key="13">
    <source>
        <dbReference type="PIRSR" id="PIRSR006621-1"/>
    </source>
</evidence>
<evidence type="ECO:0000313" key="18">
    <source>
        <dbReference type="Proteomes" id="UP000638848"/>
    </source>
</evidence>
<feature type="binding site" evidence="14">
    <location>
        <begin position="32"/>
        <end position="34"/>
    </location>
    <ligand>
        <name>FMN</name>
        <dbReference type="ChEBI" id="CHEBI:58210"/>
    </ligand>
</feature>
<feature type="binding site" evidence="14">
    <location>
        <position position="189"/>
    </location>
    <ligand>
        <name>FMN</name>
        <dbReference type="ChEBI" id="CHEBI:58210"/>
    </ligand>
</feature>
<comment type="cofactor">
    <cofactor evidence="1 12 14">
        <name>FMN</name>
        <dbReference type="ChEBI" id="CHEBI:58210"/>
    </cofactor>
</comment>
<keyword evidence="14" id="KW-0547">Nucleotide-binding</keyword>
<dbReference type="PANTHER" id="PTHR45846:SF1">
    <property type="entry name" value="TRNA-DIHYDROURIDINE(47) SYNTHASE [NAD(P)(+)]-LIKE"/>
    <property type="match status" value="1"/>
</dbReference>
<dbReference type="InterPro" id="IPR001269">
    <property type="entry name" value="DUS_fam"/>
</dbReference>
<dbReference type="InterPro" id="IPR004652">
    <property type="entry name" value="DusB-like"/>
</dbReference>
<dbReference type="Pfam" id="PF01207">
    <property type="entry name" value="Dus"/>
    <property type="match status" value="1"/>
</dbReference>
<dbReference type="InterPro" id="IPR018517">
    <property type="entry name" value="tRNA_hU_synthase_CS"/>
</dbReference>
<feature type="binding site" evidence="14">
    <location>
        <position position="159"/>
    </location>
    <ligand>
        <name>FMN</name>
        <dbReference type="ChEBI" id="CHEBI:58210"/>
    </ligand>
</feature>
<evidence type="ECO:0000256" key="9">
    <source>
        <dbReference type="ARBA" id="ARBA00023002"/>
    </source>
</evidence>
<dbReference type="PANTHER" id="PTHR45846">
    <property type="entry name" value="TRNA-DIHYDROURIDINE(47) SYNTHASE [NAD(P)(+)]-LIKE"/>
    <property type="match status" value="1"/>
</dbReference>
<dbReference type="InterPro" id="IPR013785">
    <property type="entry name" value="Aldolase_TIM"/>
</dbReference>
<comment type="catalytic activity">
    <reaction evidence="10">
        <text>a 5,6-dihydrouridine in tRNA + NADP(+) = a uridine in tRNA + NADPH + H(+)</text>
        <dbReference type="Rhea" id="RHEA:23624"/>
        <dbReference type="Rhea" id="RHEA-COMP:13339"/>
        <dbReference type="Rhea" id="RHEA-COMP:13887"/>
        <dbReference type="ChEBI" id="CHEBI:15378"/>
        <dbReference type="ChEBI" id="CHEBI:57783"/>
        <dbReference type="ChEBI" id="CHEBI:58349"/>
        <dbReference type="ChEBI" id="CHEBI:65315"/>
        <dbReference type="ChEBI" id="CHEBI:74443"/>
    </reaction>
</comment>
<organism evidence="17 18">
    <name type="scientific">Kocuria dechangensis</name>
    <dbReference type="NCBI Taxonomy" id="1176249"/>
    <lineage>
        <taxon>Bacteria</taxon>
        <taxon>Bacillati</taxon>
        <taxon>Actinomycetota</taxon>
        <taxon>Actinomycetes</taxon>
        <taxon>Micrococcales</taxon>
        <taxon>Micrococcaceae</taxon>
        <taxon>Kocuria</taxon>
    </lineage>
</organism>
<feature type="binding site" evidence="14">
    <location>
        <position position="86"/>
    </location>
    <ligand>
        <name>FMN</name>
        <dbReference type="ChEBI" id="CHEBI:58210"/>
    </ligand>
</feature>
<keyword evidence="5 12" id="KW-0288">FMN</keyword>
<evidence type="ECO:0000256" key="8">
    <source>
        <dbReference type="ARBA" id="ARBA00022884"/>
    </source>
</evidence>
<evidence type="ECO:0000256" key="6">
    <source>
        <dbReference type="ARBA" id="ARBA00022694"/>
    </source>
</evidence>
<keyword evidence="3" id="KW-0820">tRNA-binding</keyword>
<dbReference type="RefSeq" id="WP_188534194.1">
    <property type="nucleotide sequence ID" value="NZ_BMEQ01000001.1"/>
</dbReference>
<keyword evidence="8" id="KW-0694">RNA-binding</keyword>
<feature type="domain" description="DUS-like FMN-binding" evidence="16">
    <location>
        <begin position="30"/>
        <end position="335"/>
    </location>
</feature>
<dbReference type="PIRSF" id="PIRSF006621">
    <property type="entry name" value="Dus"/>
    <property type="match status" value="1"/>
</dbReference>
<evidence type="ECO:0000256" key="15">
    <source>
        <dbReference type="SAM" id="MobiDB-lite"/>
    </source>
</evidence>